<protein>
    <recommendedName>
        <fullName evidence="3">Centromere protein X</fullName>
    </recommendedName>
</protein>
<evidence type="ECO:0008006" key="3">
    <source>
        <dbReference type="Google" id="ProtNLM"/>
    </source>
</evidence>
<evidence type="ECO:0000313" key="2">
    <source>
        <dbReference type="Proteomes" id="UP000422736"/>
    </source>
</evidence>
<keyword evidence="2" id="KW-1185">Reference proteome</keyword>
<reference evidence="1 2" key="1">
    <citation type="submission" date="2016-03" db="EMBL/GenBank/DDBJ databases">
        <title>How can Kluyveromyces marxianus grow so fast - potential evolutionary course in Saccharomyces Complex revealed by comparative genomics.</title>
        <authorList>
            <person name="Mo W."/>
            <person name="Lu W."/>
            <person name="Yang X."/>
            <person name="Qi J."/>
            <person name="Lv H."/>
        </authorList>
    </citation>
    <scope>NUCLEOTIDE SEQUENCE [LARGE SCALE GENOMIC DNA]</scope>
    <source>
        <strain evidence="1 2">FIM1</strain>
    </source>
</reference>
<dbReference type="Proteomes" id="UP000422736">
    <property type="component" value="Chromosome 2"/>
</dbReference>
<gene>
    <name evidence="1" type="ORF">FIM1_1463</name>
</gene>
<sequence>MSEYTGDYVVNELLRRVEAGKKKNTNLNNPNNTEKTLLGCLFIDAIDKLLTEAKLQAEKDGTRTISIENLREAEEILLSMARDEEG</sequence>
<reference evidence="1 2" key="2">
    <citation type="submission" date="2019-11" db="EMBL/GenBank/DDBJ databases">
        <authorList>
            <person name="Lu H."/>
        </authorList>
    </citation>
    <scope>NUCLEOTIDE SEQUENCE [LARGE SCALE GENOMIC DNA]</scope>
    <source>
        <strain evidence="1 2">FIM1</strain>
    </source>
</reference>
<organism evidence="1 2">
    <name type="scientific">Kluyveromyces marxianus</name>
    <name type="common">Yeast</name>
    <name type="synonym">Candida kefyr</name>
    <dbReference type="NCBI Taxonomy" id="4911"/>
    <lineage>
        <taxon>Eukaryota</taxon>
        <taxon>Fungi</taxon>
        <taxon>Dikarya</taxon>
        <taxon>Ascomycota</taxon>
        <taxon>Saccharomycotina</taxon>
        <taxon>Saccharomycetes</taxon>
        <taxon>Saccharomycetales</taxon>
        <taxon>Saccharomycetaceae</taxon>
        <taxon>Kluyveromyces</taxon>
    </lineage>
</organism>
<evidence type="ECO:0000313" key="1">
    <source>
        <dbReference type="EMBL" id="QGN14792.1"/>
    </source>
</evidence>
<proteinExistence type="predicted"/>
<dbReference type="EMBL" id="CP015055">
    <property type="protein sequence ID" value="QGN14792.1"/>
    <property type="molecule type" value="Genomic_DNA"/>
</dbReference>
<name>A0ABX6ERY6_KLUMA</name>
<accession>A0ABX6ERY6</accession>